<proteinExistence type="predicted"/>
<feature type="transmembrane region" description="Helical" evidence="1">
    <location>
        <begin position="101"/>
        <end position="119"/>
    </location>
</feature>
<feature type="transmembrane region" description="Helical" evidence="1">
    <location>
        <begin position="177"/>
        <end position="199"/>
    </location>
</feature>
<feature type="transmembrane region" description="Helical" evidence="1">
    <location>
        <begin position="52"/>
        <end position="69"/>
    </location>
</feature>
<dbReference type="EMBL" id="PFWL01000047">
    <property type="protein sequence ID" value="PJA55910.1"/>
    <property type="molecule type" value="Genomic_DNA"/>
</dbReference>
<keyword evidence="1" id="KW-1133">Transmembrane helix</keyword>
<feature type="transmembrane region" description="Helical" evidence="1">
    <location>
        <begin position="147"/>
        <end position="165"/>
    </location>
</feature>
<evidence type="ECO:0008006" key="4">
    <source>
        <dbReference type="Google" id="ProtNLM"/>
    </source>
</evidence>
<comment type="caution">
    <text evidence="2">The sequence shown here is derived from an EMBL/GenBank/DDBJ whole genome shotgun (WGS) entry which is preliminary data.</text>
</comment>
<evidence type="ECO:0000313" key="2">
    <source>
        <dbReference type="EMBL" id="PJA55910.1"/>
    </source>
</evidence>
<organism evidence="2 3">
    <name type="scientific">Candidatus Roizmanbacteria bacterium CG_4_9_14_3_um_filter_33_18</name>
    <dbReference type="NCBI Taxonomy" id="1974841"/>
    <lineage>
        <taxon>Bacteria</taxon>
        <taxon>Candidatus Roizmaniibacteriota</taxon>
    </lineage>
</organism>
<reference evidence="3" key="1">
    <citation type="submission" date="2017-09" db="EMBL/GenBank/DDBJ databases">
        <title>Depth-based differentiation of microbial function through sediment-hosted aquifers and enrichment of novel symbionts in the deep terrestrial subsurface.</title>
        <authorList>
            <person name="Probst A.J."/>
            <person name="Ladd B."/>
            <person name="Jarett J.K."/>
            <person name="Geller-Mcgrath D.E."/>
            <person name="Sieber C.M.K."/>
            <person name="Emerson J.B."/>
            <person name="Anantharaman K."/>
            <person name="Thomas B.C."/>
            <person name="Malmstrom R."/>
            <person name="Stieglmeier M."/>
            <person name="Klingl A."/>
            <person name="Woyke T."/>
            <person name="Ryan C.M."/>
            <person name="Banfield J.F."/>
        </authorList>
    </citation>
    <scope>NUCLEOTIDE SEQUENCE [LARGE SCALE GENOMIC DNA]</scope>
</reference>
<protein>
    <recommendedName>
        <fullName evidence="4">Glycosyltransferase RgtA/B/C/D-like domain-containing protein</fullName>
    </recommendedName>
</protein>
<feature type="transmembrane region" description="Helical" evidence="1">
    <location>
        <begin position="6"/>
        <end position="25"/>
    </location>
</feature>
<gene>
    <name evidence="2" type="ORF">CO165_01085</name>
</gene>
<keyword evidence="1" id="KW-0472">Membrane</keyword>
<keyword evidence="1" id="KW-0812">Transmembrane</keyword>
<dbReference type="Proteomes" id="UP000229647">
    <property type="component" value="Unassembled WGS sequence"/>
</dbReference>
<name>A0A2M7XZ30_9BACT</name>
<feature type="non-terminal residue" evidence="2">
    <location>
        <position position="1"/>
    </location>
</feature>
<evidence type="ECO:0000313" key="3">
    <source>
        <dbReference type="Proteomes" id="UP000229647"/>
    </source>
</evidence>
<evidence type="ECO:0000256" key="1">
    <source>
        <dbReference type="SAM" id="Phobius"/>
    </source>
</evidence>
<feature type="transmembrane region" description="Helical" evidence="1">
    <location>
        <begin position="125"/>
        <end position="142"/>
    </location>
</feature>
<sequence>GGKFILSLFFFKLTFVSFYLGAVWATNKINKNMALVIATHPLIIIEGLNTPHNDLIAMSLGLIGVYLLFNKKIWSRALFIISGLIKYSTLPILILSKKNKWLNILAFIGTLIPLYYLTFYSEIQPWYFLILFIFLPIFPNLIKKIELFLMGLICSYFPYIFLGGWNSPDKVAMKHQIIIYFFIANITYFIISQCYRVFLRTQRNI</sequence>
<dbReference type="AlphaFoldDB" id="A0A2M7XZ30"/>
<accession>A0A2M7XZ30</accession>
<feature type="transmembrane region" description="Helical" evidence="1">
    <location>
        <begin position="75"/>
        <end position="94"/>
    </location>
</feature>